<dbReference type="Proteomes" id="UP000051269">
    <property type="component" value="Unassembled WGS sequence"/>
</dbReference>
<evidence type="ECO:0000256" key="1">
    <source>
        <dbReference type="SAM" id="MobiDB-lite"/>
    </source>
</evidence>
<reference evidence="2 3" key="1">
    <citation type="submission" date="2015-10" db="EMBL/GenBank/DDBJ databases">
        <title>Metagenome-Assembled Genomes uncover a global brackish microbiome.</title>
        <authorList>
            <person name="Hugerth L.W."/>
            <person name="Larsson J."/>
            <person name="Alneberg J."/>
            <person name="Lindh M.V."/>
            <person name="Legrand C."/>
            <person name="Pinhassi J."/>
            <person name="Andersson A.F."/>
        </authorList>
    </citation>
    <scope>NUCLEOTIDE SEQUENCE [LARGE SCALE GENOMIC DNA]</scope>
    <source>
        <strain evidence="2">BACL18 MAG-120507-bin52</strain>
    </source>
</reference>
<evidence type="ECO:0000313" key="3">
    <source>
        <dbReference type="Proteomes" id="UP000051269"/>
    </source>
</evidence>
<sequence>MEEGGVGLAKKRGMGEMLKIASPLFGEGRLVAEERGCLVGKGGQEGQGAVALPATSVSLIDNLSEVDVGGQILVAWEIEGVGGGGVLAKGDESARGSGGVIKVGGKKTVIEGEEEALLDFLGEKLHPWGNGGSDFGAEVFDGGNGPVMDLSKKFGGGGLIEPIEVVLIEGDPTFVPLAGVEADEADGKAIDQFTGVKVGGFRESGERYEIRMPVGGEFGEERVEGDFLFLGKCGRGFDQVKVKGGEEMRVLLGEGGEDVEGEVCSVSPLFDEMKSGGGVKKGVKFGNLKGEELAEHRARGDGGKKISLGSRAGLA</sequence>
<protein>
    <submittedName>
        <fullName evidence="2">Uncharacterized protein</fullName>
    </submittedName>
</protein>
<accession>A0A0R2RIJ7</accession>
<feature type="region of interest" description="Disordered" evidence="1">
    <location>
        <begin position="294"/>
        <end position="315"/>
    </location>
</feature>
<dbReference type="EMBL" id="LIBO01000073">
    <property type="protein sequence ID" value="KRO62460.1"/>
    <property type="molecule type" value="Genomic_DNA"/>
</dbReference>
<organism evidence="2 3">
    <name type="scientific">Verrucomicrobia subdivision 6 bacterium BACL9 MAG-120507-bin52</name>
    <dbReference type="NCBI Taxonomy" id="1655590"/>
    <lineage>
        <taxon>Bacteria</taxon>
        <taxon>Pseudomonadati</taxon>
        <taxon>Verrucomicrobiota</taxon>
        <taxon>Verrucomicrobiia</taxon>
        <taxon>Verrucomicrobiales</taxon>
        <taxon>Verrucomicrobia subdivision 6</taxon>
    </lineage>
</organism>
<gene>
    <name evidence="2" type="ORF">ABR82_08385</name>
</gene>
<evidence type="ECO:0000313" key="2">
    <source>
        <dbReference type="EMBL" id="KRO62460.1"/>
    </source>
</evidence>
<feature type="compositionally biased region" description="Basic and acidic residues" evidence="1">
    <location>
        <begin position="294"/>
        <end position="304"/>
    </location>
</feature>
<name>A0A0R2RIJ7_9BACT</name>
<comment type="caution">
    <text evidence="2">The sequence shown here is derived from an EMBL/GenBank/DDBJ whole genome shotgun (WGS) entry which is preliminary data.</text>
</comment>
<proteinExistence type="predicted"/>
<dbReference type="AlphaFoldDB" id="A0A0R2RIJ7"/>